<dbReference type="InterPro" id="IPR054109">
    <property type="entry name" value="UBA_8"/>
</dbReference>
<reference evidence="4 5" key="1">
    <citation type="submission" date="2019-09" db="EMBL/GenBank/DDBJ databases">
        <authorList>
            <consortium name="DOE Joint Genome Institute"/>
            <person name="Mondo S.J."/>
            <person name="Navarro-Mendoza M.I."/>
            <person name="Perez-Arques C."/>
            <person name="Panchal S."/>
            <person name="Nicolas F.E."/>
            <person name="Ganguly P."/>
            <person name="Pangilinan J."/>
            <person name="Grigoriev I."/>
            <person name="Heitman J."/>
            <person name="Sanya K."/>
            <person name="Garre V."/>
        </authorList>
    </citation>
    <scope>NUCLEOTIDE SEQUENCE [LARGE SCALE GENOMIC DNA]</scope>
    <source>
        <strain evidence="4 5">MU402</strain>
    </source>
</reference>
<dbReference type="InterPro" id="IPR001012">
    <property type="entry name" value="UBX_dom"/>
</dbReference>
<feature type="compositionally biased region" description="Low complexity" evidence="1">
    <location>
        <begin position="94"/>
        <end position="103"/>
    </location>
</feature>
<accession>A0A8H4B773</accession>
<dbReference type="SUPFAM" id="SSF54236">
    <property type="entry name" value="Ubiquitin-like"/>
    <property type="match status" value="1"/>
</dbReference>
<evidence type="ECO:0000313" key="4">
    <source>
        <dbReference type="EMBL" id="KAF1796453.1"/>
    </source>
</evidence>
<protein>
    <recommendedName>
        <fullName evidence="6">SEP domain-containing protein</fullName>
    </recommendedName>
</protein>
<gene>
    <name evidence="4" type="ORF">FB192DRAFT_1292375</name>
</gene>
<dbReference type="GO" id="GO:0007030">
    <property type="term" value="P:Golgi organization"/>
    <property type="evidence" value="ECO:0007669"/>
    <property type="project" value="TreeGrafter"/>
</dbReference>
<feature type="compositionally biased region" description="Low complexity" evidence="1">
    <location>
        <begin position="259"/>
        <end position="280"/>
    </location>
</feature>
<dbReference type="Pfam" id="PF00789">
    <property type="entry name" value="UBX"/>
    <property type="match status" value="1"/>
</dbReference>
<dbReference type="GO" id="GO:0043130">
    <property type="term" value="F:ubiquitin binding"/>
    <property type="evidence" value="ECO:0007669"/>
    <property type="project" value="TreeGrafter"/>
</dbReference>
<dbReference type="InterPro" id="IPR012989">
    <property type="entry name" value="SEP_domain"/>
</dbReference>
<feature type="domain" description="SEP" evidence="3">
    <location>
        <begin position="176"/>
        <end position="241"/>
    </location>
</feature>
<proteinExistence type="predicted"/>
<dbReference type="InterPro" id="IPR029071">
    <property type="entry name" value="Ubiquitin-like_domsf"/>
</dbReference>
<feature type="compositionally biased region" description="Polar residues" evidence="1">
    <location>
        <begin position="154"/>
        <end position="166"/>
    </location>
</feature>
<dbReference type="AlphaFoldDB" id="A0A8H4B773"/>
<dbReference type="Gene3D" id="3.10.20.90">
    <property type="entry name" value="Phosphatidylinositol 3-kinase Catalytic Subunit, Chain A, domain 1"/>
    <property type="match status" value="1"/>
</dbReference>
<dbReference type="GO" id="GO:0061025">
    <property type="term" value="P:membrane fusion"/>
    <property type="evidence" value="ECO:0007669"/>
    <property type="project" value="TreeGrafter"/>
</dbReference>
<feature type="compositionally biased region" description="Pro residues" evidence="1">
    <location>
        <begin position="241"/>
        <end position="250"/>
    </location>
</feature>
<dbReference type="GO" id="GO:0031468">
    <property type="term" value="P:nuclear membrane reassembly"/>
    <property type="evidence" value="ECO:0007669"/>
    <property type="project" value="TreeGrafter"/>
</dbReference>
<dbReference type="SUPFAM" id="SSF102848">
    <property type="entry name" value="NSFL1 (p97 ATPase) cofactor p47, SEP domain"/>
    <property type="match status" value="1"/>
</dbReference>
<evidence type="ECO:0000259" key="3">
    <source>
        <dbReference type="PROSITE" id="PS51399"/>
    </source>
</evidence>
<feature type="compositionally biased region" description="Low complexity" evidence="1">
    <location>
        <begin position="50"/>
        <end position="64"/>
    </location>
</feature>
<feature type="region of interest" description="Disordered" evidence="1">
    <location>
        <begin position="42"/>
        <end position="175"/>
    </location>
</feature>
<name>A0A8H4B773_MUCCL</name>
<dbReference type="PANTHER" id="PTHR23333:SF20">
    <property type="entry name" value="NSFL1 COFACTOR P47"/>
    <property type="match status" value="1"/>
</dbReference>
<dbReference type="FunFam" id="3.30.420.210:FF:000002">
    <property type="entry name" value="UBX domain-containing protein 1"/>
    <property type="match status" value="1"/>
</dbReference>
<organism evidence="4 5">
    <name type="scientific">Mucor circinelloides f. lusitanicus</name>
    <name type="common">Mucor racemosus var. lusitanicus</name>
    <dbReference type="NCBI Taxonomy" id="29924"/>
    <lineage>
        <taxon>Eukaryota</taxon>
        <taxon>Fungi</taxon>
        <taxon>Fungi incertae sedis</taxon>
        <taxon>Mucoromycota</taxon>
        <taxon>Mucoromycotina</taxon>
        <taxon>Mucoromycetes</taxon>
        <taxon>Mucorales</taxon>
        <taxon>Mucorineae</taxon>
        <taxon>Mucoraceae</taxon>
        <taxon>Mucor</taxon>
    </lineage>
</organism>
<dbReference type="EMBL" id="JAAECE010000012">
    <property type="protein sequence ID" value="KAF1796453.1"/>
    <property type="molecule type" value="Genomic_DNA"/>
</dbReference>
<dbReference type="PANTHER" id="PTHR23333">
    <property type="entry name" value="UBX DOMAIN CONTAINING PROTEIN"/>
    <property type="match status" value="1"/>
</dbReference>
<dbReference type="GO" id="GO:0000045">
    <property type="term" value="P:autophagosome assembly"/>
    <property type="evidence" value="ECO:0007669"/>
    <property type="project" value="TreeGrafter"/>
</dbReference>
<dbReference type="FunFam" id="1.10.8.10:FF:000020">
    <property type="entry name" value="NSFL1 (p97) cofactor (p47)"/>
    <property type="match status" value="1"/>
</dbReference>
<dbReference type="SMART" id="SM00553">
    <property type="entry name" value="SEP"/>
    <property type="match status" value="1"/>
</dbReference>
<evidence type="ECO:0000256" key="1">
    <source>
        <dbReference type="SAM" id="MobiDB-lite"/>
    </source>
</evidence>
<feature type="region of interest" description="Disordered" evidence="1">
    <location>
        <begin position="238"/>
        <end position="291"/>
    </location>
</feature>
<dbReference type="GO" id="GO:0043161">
    <property type="term" value="P:proteasome-mediated ubiquitin-dependent protein catabolic process"/>
    <property type="evidence" value="ECO:0007669"/>
    <property type="project" value="TreeGrafter"/>
</dbReference>
<feature type="compositionally biased region" description="Polar residues" evidence="1">
    <location>
        <begin position="68"/>
        <end position="77"/>
    </location>
</feature>
<dbReference type="Gene3D" id="3.30.420.210">
    <property type="entry name" value="SEP domain"/>
    <property type="match status" value="1"/>
</dbReference>
<dbReference type="InterPro" id="IPR009060">
    <property type="entry name" value="UBA-like_sf"/>
</dbReference>
<comment type="caution">
    <text evidence="4">The sequence shown here is derived from an EMBL/GenBank/DDBJ whole genome shotgun (WGS) entry which is preliminary data.</text>
</comment>
<dbReference type="Proteomes" id="UP000469890">
    <property type="component" value="Unassembled WGS sequence"/>
</dbReference>
<dbReference type="Pfam" id="PF22566">
    <property type="entry name" value="UBA_8"/>
    <property type="match status" value="1"/>
</dbReference>
<evidence type="ECO:0000259" key="2">
    <source>
        <dbReference type="PROSITE" id="PS50033"/>
    </source>
</evidence>
<dbReference type="SUPFAM" id="SSF46934">
    <property type="entry name" value="UBA-like"/>
    <property type="match status" value="1"/>
</dbReference>
<sequence length="323" mass="34717">MSDHSDLLNQFVSMTGTEAAQAQFFLEASNWDLEMAVSQFFDNAGSADKQPFQEPQQQQSSEPFAPRSNVSSGSATPTKRKAAAAGSSKIRTLSDINSSGQNNDSDDDEHENLYAGGEKSGGAPAEEEQTQSQKKPAYYTGSGYRLGSEDEPSTLAQPATSASSAAENDDEEDLEPVTRHLTFWRNGFSVDDGPLYLFSDPANQEMLTAINSGRAPLHLLNVRHGQPVEVRVVKRIDEDYTPPPKAPPKPFEGTGNRLGSPAAYTAPSPAPGAFPSSSNATAPTVDESQPTTNIQIRLGDGSKMIAKLNHTHTIADIRQYIEA</sequence>
<dbReference type="InterPro" id="IPR036241">
    <property type="entry name" value="NSFL1C_SEP_dom_sf"/>
</dbReference>
<dbReference type="Gene3D" id="1.10.8.10">
    <property type="entry name" value="DNA helicase RuvA subunit, C-terminal domain"/>
    <property type="match status" value="1"/>
</dbReference>
<evidence type="ECO:0008006" key="6">
    <source>
        <dbReference type="Google" id="ProtNLM"/>
    </source>
</evidence>
<dbReference type="PROSITE" id="PS51399">
    <property type="entry name" value="SEP"/>
    <property type="match status" value="1"/>
</dbReference>
<dbReference type="PROSITE" id="PS50033">
    <property type="entry name" value="UBX"/>
    <property type="match status" value="1"/>
</dbReference>
<dbReference type="Pfam" id="PF08059">
    <property type="entry name" value="SEP"/>
    <property type="match status" value="1"/>
</dbReference>
<dbReference type="GO" id="GO:0005634">
    <property type="term" value="C:nucleus"/>
    <property type="evidence" value="ECO:0007669"/>
    <property type="project" value="TreeGrafter"/>
</dbReference>
<evidence type="ECO:0000313" key="5">
    <source>
        <dbReference type="Proteomes" id="UP000469890"/>
    </source>
</evidence>
<dbReference type="CDD" id="cd14348">
    <property type="entry name" value="UBA_p47"/>
    <property type="match status" value="1"/>
</dbReference>
<feature type="domain" description="UBX" evidence="2">
    <location>
        <begin position="287"/>
        <end position="323"/>
    </location>
</feature>
<dbReference type="GO" id="GO:0005829">
    <property type="term" value="C:cytosol"/>
    <property type="evidence" value="ECO:0007669"/>
    <property type="project" value="TreeGrafter"/>
</dbReference>